<reference evidence="3 4" key="1">
    <citation type="journal article" date="2011" name="PLoS Pathog.">
        <title>Endophytic Life Strategies Decoded by Genome and Transcriptome Analyses of the Mutualistic Root Symbiont Piriformospora indica.</title>
        <authorList>
            <person name="Zuccaro A."/>
            <person name="Lahrmann U."/>
            <person name="Guldener U."/>
            <person name="Langen G."/>
            <person name="Pfiffi S."/>
            <person name="Biedenkopf D."/>
            <person name="Wong P."/>
            <person name="Samans B."/>
            <person name="Grimm C."/>
            <person name="Basiewicz M."/>
            <person name="Murat C."/>
            <person name="Martin F."/>
            <person name="Kogel K.H."/>
        </authorList>
    </citation>
    <scope>NUCLEOTIDE SEQUENCE [LARGE SCALE GENOMIC DNA]</scope>
    <source>
        <strain evidence="3 4">DSM 11827</strain>
    </source>
</reference>
<evidence type="ECO:0000256" key="2">
    <source>
        <dbReference type="SAM" id="Phobius"/>
    </source>
</evidence>
<feature type="transmembrane region" description="Helical" evidence="2">
    <location>
        <begin position="268"/>
        <end position="290"/>
    </location>
</feature>
<feature type="region of interest" description="Disordered" evidence="1">
    <location>
        <begin position="360"/>
        <end position="383"/>
    </location>
</feature>
<evidence type="ECO:0000313" key="3">
    <source>
        <dbReference type="EMBL" id="CCA76550.1"/>
    </source>
</evidence>
<comment type="caution">
    <text evidence="3">The sequence shown here is derived from an EMBL/GenBank/DDBJ whole genome shotgun (WGS) entry which is preliminary data.</text>
</comment>
<feature type="compositionally biased region" description="Low complexity" evidence="1">
    <location>
        <begin position="196"/>
        <end position="258"/>
    </location>
</feature>
<dbReference type="HOGENOM" id="CLU_048313_0_0_1"/>
<protein>
    <submittedName>
        <fullName evidence="3">Uncharacterized protein</fullName>
    </submittedName>
</protein>
<sequence>MSAALSVNDFNTLSGSFVNDGGAWNFRRSDGDVNAGTSSIKWCSDVGRCLSIWVYPSASQPSYSVQVVANVSVPMDQYGNANAVDFNWGYSVEWASSKTARGTSLTSTSQVGSAQFSNSFAADDYEELLHTRQTWINSPFSHRGTTIVTKYGGTTGYFSVQIGLTFPRESGAYINYYIKGASLQITSPIQVVNPPTSETSTSTQSSSTSSSSSSSSTSSSSSSSTSHSQISALPSLSSSTSTPVPSSSSDASISSTQHPETKNASTPAIVGGVVGAVALLAIIVFLVLFYRRKQKQSQIQLPTSEMDDRSFAVAPWMTPNSESNLLAFQPNPTPNNNEPFAIPPHPNNMPLGYGNGFGVPPHAQQLQRTPEGVDDSNAQSPRSSYSHWANPMYAGNNAAFSPMTLRTDIPPPAYIAPSQVFRTPRSAGSNTRPLPAPSIAESVPTSDSIPLSTVGSSGFVAGDAGLSQWARENRHYITEKLEMKLDAAGYVPTDDPDNISEEEWKREWGVTKLELTRMRGLYARSRI</sequence>
<keyword evidence="2" id="KW-0812">Transmembrane</keyword>
<dbReference type="EMBL" id="CAFZ01000824">
    <property type="protein sequence ID" value="CCA76550.1"/>
    <property type="molecule type" value="Genomic_DNA"/>
</dbReference>
<name>G4TZ07_SERID</name>
<dbReference type="CDD" id="cd12087">
    <property type="entry name" value="TM_EGFR-like"/>
    <property type="match status" value="1"/>
</dbReference>
<evidence type="ECO:0000313" key="4">
    <source>
        <dbReference type="Proteomes" id="UP000007148"/>
    </source>
</evidence>
<dbReference type="STRING" id="1109443.G4TZ07"/>
<keyword evidence="4" id="KW-1185">Reference proteome</keyword>
<dbReference type="OrthoDB" id="3266524at2759"/>
<gene>
    <name evidence="3" type="ORF">PIIN_10543</name>
</gene>
<dbReference type="InParanoid" id="G4TZ07"/>
<dbReference type="eggNOG" id="ENOG502SZ6R">
    <property type="taxonomic scope" value="Eukaryota"/>
</dbReference>
<accession>G4TZ07</accession>
<keyword evidence="2" id="KW-0472">Membrane</keyword>
<keyword evidence="2" id="KW-1133">Transmembrane helix</keyword>
<evidence type="ECO:0000256" key="1">
    <source>
        <dbReference type="SAM" id="MobiDB-lite"/>
    </source>
</evidence>
<feature type="region of interest" description="Disordered" evidence="1">
    <location>
        <begin position="193"/>
        <end position="266"/>
    </location>
</feature>
<dbReference type="Proteomes" id="UP000007148">
    <property type="component" value="Unassembled WGS sequence"/>
</dbReference>
<proteinExistence type="predicted"/>
<organism evidence="3 4">
    <name type="scientific">Serendipita indica (strain DSM 11827)</name>
    <name type="common">Root endophyte fungus</name>
    <name type="synonym">Piriformospora indica</name>
    <dbReference type="NCBI Taxonomy" id="1109443"/>
    <lineage>
        <taxon>Eukaryota</taxon>
        <taxon>Fungi</taxon>
        <taxon>Dikarya</taxon>
        <taxon>Basidiomycota</taxon>
        <taxon>Agaricomycotina</taxon>
        <taxon>Agaricomycetes</taxon>
        <taxon>Sebacinales</taxon>
        <taxon>Serendipitaceae</taxon>
        <taxon>Serendipita</taxon>
    </lineage>
</organism>
<dbReference type="AlphaFoldDB" id="G4TZ07"/>